<feature type="domain" description="Cation-transporting P-type ATPase N-terminal" evidence="19">
    <location>
        <begin position="72"/>
        <end position="145"/>
    </location>
</feature>
<comment type="catalytic activity">
    <reaction evidence="17">
        <text>Mg(2+)(out) + ATP + H2O = Mg(2+)(in) + ADP + phosphate + H(+)</text>
        <dbReference type="Rhea" id="RHEA:10260"/>
        <dbReference type="ChEBI" id="CHEBI:15377"/>
        <dbReference type="ChEBI" id="CHEBI:15378"/>
        <dbReference type="ChEBI" id="CHEBI:18420"/>
        <dbReference type="ChEBI" id="CHEBI:30616"/>
        <dbReference type="ChEBI" id="CHEBI:43474"/>
        <dbReference type="ChEBI" id="CHEBI:456216"/>
        <dbReference type="EC" id="7.2.2.14"/>
    </reaction>
</comment>
<reference evidence="20 21" key="1">
    <citation type="submission" date="2023-11" db="EMBL/GenBank/DDBJ databases">
        <title>Dfirmibasis_genome.</title>
        <authorList>
            <person name="Edelbroek B."/>
            <person name="Kjellin J."/>
            <person name="Jerlstrom-Hultqvist J."/>
            <person name="Soderbom F."/>
        </authorList>
    </citation>
    <scope>NUCLEOTIDE SEQUENCE [LARGE SCALE GENOMIC DNA]</scope>
    <source>
        <strain evidence="20 21">TNS-C-14</strain>
    </source>
</reference>
<dbReference type="SFLD" id="SFLDG00002">
    <property type="entry name" value="C1.7:_P-type_atpase_like"/>
    <property type="match status" value="1"/>
</dbReference>
<comment type="function">
    <text evidence="1">Mediates magnesium influx to the cytosol.</text>
</comment>
<dbReference type="Pfam" id="PF00690">
    <property type="entry name" value="Cation_ATPase_N"/>
    <property type="match status" value="1"/>
</dbReference>
<accession>A0AAN7U3I9</accession>
<dbReference type="SUPFAM" id="SSF81653">
    <property type="entry name" value="Calcium ATPase, transduction domain A"/>
    <property type="match status" value="1"/>
</dbReference>
<feature type="transmembrane region" description="Helical" evidence="18">
    <location>
        <begin position="146"/>
        <end position="165"/>
    </location>
</feature>
<keyword evidence="13" id="KW-1278">Translocase</keyword>
<dbReference type="EC" id="7.2.2.14" evidence="4"/>
<keyword evidence="15 18" id="KW-0472">Membrane</keyword>
<dbReference type="Proteomes" id="UP001344447">
    <property type="component" value="Unassembled WGS sequence"/>
</dbReference>
<evidence type="ECO:0000256" key="15">
    <source>
        <dbReference type="ARBA" id="ARBA00023136"/>
    </source>
</evidence>
<dbReference type="SUPFAM" id="SSF81665">
    <property type="entry name" value="Calcium ATPase, transmembrane domain M"/>
    <property type="match status" value="1"/>
</dbReference>
<dbReference type="NCBIfam" id="TIGR01494">
    <property type="entry name" value="ATPase_P-type"/>
    <property type="match status" value="2"/>
</dbReference>
<dbReference type="Pfam" id="PF00122">
    <property type="entry name" value="E1-E2_ATPase"/>
    <property type="match status" value="1"/>
</dbReference>
<evidence type="ECO:0000256" key="16">
    <source>
        <dbReference type="ARBA" id="ARBA00029806"/>
    </source>
</evidence>
<organism evidence="20 21">
    <name type="scientific">Dictyostelium firmibasis</name>
    <dbReference type="NCBI Taxonomy" id="79012"/>
    <lineage>
        <taxon>Eukaryota</taxon>
        <taxon>Amoebozoa</taxon>
        <taxon>Evosea</taxon>
        <taxon>Eumycetozoa</taxon>
        <taxon>Dictyostelia</taxon>
        <taxon>Dictyosteliales</taxon>
        <taxon>Dictyosteliaceae</taxon>
        <taxon>Dictyostelium</taxon>
    </lineage>
</organism>
<name>A0AAN7U3I9_9MYCE</name>
<dbReference type="InterPro" id="IPR006415">
    <property type="entry name" value="P-type_ATPase_IIIB"/>
</dbReference>
<evidence type="ECO:0000313" key="20">
    <source>
        <dbReference type="EMBL" id="KAK5576198.1"/>
    </source>
</evidence>
<dbReference type="PROSITE" id="PS00154">
    <property type="entry name" value="ATPASE_E1_E2"/>
    <property type="match status" value="1"/>
</dbReference>
<dbReference type="EMBL" id="JAVFKY010000005">
    <property type="protein sequence ID" value="KAK5576198.1"/>
    <property type="molecule type" value="Genomic_DNA"/>
</dbReference>
<dbReference type="InterPro" id="IPR004014">
    <property type="entry name" value="ATPase_P-typ_cation-transptr_N"/>
</dbReference>
<evidence type="ECO:0000256" key="8">
    <source>
        <dbReference type="ARBA" id="ARBA00022553"/>
    </source>
</evidence>
<keyword evidence="12" id="KW-0460">Magnesium</keyword>
<dbReference type="Gene3D" id="3.40.1110.10">
    <property type="entry name" value="Calcium-transporting ATPase, cytoplasmic domain N"/>
    <property type="match status" value="1"/>
</dbReference>
<proteinExistence type="inferred from homology"/>
<evidence type="ECO:0000256" key="11">
    <source>
        <dbReference type="ARBA" id="ARBA00022840"/>
    </source>
</evidence>
<feature type="transmembrane region" description="Helical" evidence="18">
    <location>
        <begin position="821"/>
        <end position="845"/>
    </location>
</feature>
<keyword evidence="14 18" id="KW-1133">Transmembrane helix</keyword>
<dbReference type="SFLD" id="SFLDS00003">
    <property type="entry name" value="Haloacid_Dehalogenase"/>
    <property type="match status" value="1"/>
</dbReference>
<evidence type="ECO:0000256" key="18">
    <source>
        <dbReference type="SAM" id="Phobius"/>
    </source>
</evidence>
<sequence length="958" mass="106300">MVDKREEKKRLLVNDSSITINDDGAGAAKLGDTPEKKDGCSAGFLRALGLKEKKKPKKDINKEKEFNDKFREISMLDVESMLNRTGSPMSGLSEEEVKRRIGVYGKNVITQVKPISWYKLLFVAFTHPFNIVLTIIATVSIASKDYATFAVVMFMVLLSAVLRFYEEHKSSKAFIHLKSLVKTTVTVLRTVNGNSQEMQVDIEDVVPGDIVPLKAGDVFPGDVRILESNSLFVSQSSLTGEFLPVEKGPDASEDQTTIFDTPNVGIMSTNIVSGSGIGVIFDTGSRTYISSISEILTSTQTTNAFDVGVKKVAYLLMGFGVILVPIVIVINGLTTHDWVDSTMFGLSVAVGLTPEMLPMILNANLAKGAADMSKKKTIVKQLHSIQNMGAMDILCSDKTGTLTEDNVRLDSFIGGDKKELADVLRYSFFNSSFQKGLKNVLDNSIIYYYNNKFAPSTNDGGNGSSHEQEAIGHGAEIKPDERLVEGYKLVDEFPFDFTRRRVSIIISQPESKGNLLICKGAVEEVLSCCTHLAVRDSEPIILTDDLKNDMLAITNELNIDGLRVLSVATKVFDTDIPSDYQYDVKNDEGGLTFHGFLAFIDPPKSDCAGAIEMLRSNSVEIKVLTGDNLAVARKICKDVGIDTTRVVSGIELENASPEEFDELVEQCTLFAKLTPIQKYNVVKALKKHKHTVGFLGDGVNDALALREADIGISVDTATNIAKDASDIILLEKSLTVINTAVRTGRITHANTIKYIKMAASSNFGNVFSMLIASAWLPFIPLQPLQMLTQNLLYDFSQISIPWDNVDEEYLKIPHPWSVKSLFKFMVFLGPISSIFDVAIFSYMWWYLGWTNKDDTHMVQSFQTGWYVEGLITQVFIVHMIRTIKVPFIQRWASWQLVVNTVFIAAVCIAIPYSPLGGYLNMEWLPLMYYPGLAFTFVGYFLLTQIVKKIYLKVFGEWL</sequence>
<dbReference type="GO" id="GO:0005524">
    <property type="term" value="F:ATP binding"/>
    <property type="evidence" value="ECO:0007669"/>
    <property type="project" value="UniProtKB-KW"/>
</dbReference>
<dbReference type="Gene3D" id="1.20.1110.10">
    <property type="entry name" value="Calcium-transporting ATPase, transmembrane domain"/>
    <property type="match status" value="1"/>
</dbReference>
<dbReference type="PRINTS" id="PR01836">
    <property type="entry name" value="MGATPASE"/>
</dbReference>
<dbReference type="InterPro" id="IPR059000">
    <property type="entry name" value="ATPase_P-type_domA"/>
</dbReference>
<feature type="transmembrane region" description="Helical" evidence="18">
    <location>
        <begin position="926"/>
        <end position="942"/>
    </location>
</feature>
<dbReference type="AlphaFoldDB" id="A0AAN7U3I9"/>
<dbReference type="Pfam" id="PF13246">
    <property type="entry name" value="Cation_ATPase"/>
    <property type="match status" value="1"/>
</dbReference>
<keyword evidence="11" id="KW-0067">ATP-binding</keyword>
<evidence type="ECO:0000256" key="7">
    <source>
        <dbReference type="ARBA" id="ARBA00022519"/>
    </source>
</evidence>
<dbReference type="InterPro" id="IPR023298">
    <property type="entry name" value="ATPase_P-typ_TM_dom_sf"/>
</dbReference>
<dbReference type="PANTHER" id="PTHR42861">
    <property type="entry name" value="CALCIUM-TRANSPORTING ATPASE"/>
    <property type="match status" value="1"/>
</dbReference>
<dbReference type="InterPro" id="IPR006068">
    <property type="entry name" value="ATPase_P-typ_cation-transptr_C"/>
</dbReference>
<dbReference type="InterPro" id="IPR023299">
    <property type="entry name" value="ATPase_P-typ_cyto_dom_N"/>
</dbReference>
<comment type="subcellular location">
    <subcellularLocation>
        <location evidence="2">Cell inner membrane</location>
        <topology evidence="2">Multi-pass membrane protein</topology>
    </subcellularLocation>
</comment>
<evidence type="ECO:0000256" key="2">
    <source>
        <dbReference type="ARBA" id="ARBA00004429"/>
    </source>
</evidence>
<gene>
    <name evidence="20" type="ORF">RB653_007339</name>
</gene>
<protein>
    <recommendedName>
        <fullName evidence="5">Magnesium-transporting ATPase, P-type 1</fullName>
        <ecNumber evidence="4">7.2.2.14</ecNumber>
    </recommendedName>
    <alternativeName>
        <fullName evidence="16">Mg(2+) transport ATPase, P-type 1</fullName>
    </alternativeName>
</protein>
<comment type="caution">
    <text evidence="20">The sequence shown here is derived from an EMBL/GenBank/DDBJ whole genome shotgun (WGS) entry which is preliminary data.</text>
</comment>
<dbReference type="InterPro" id="IPR036412">
    <property type="entry name" value="HAD-like_sf"/>
</dbReference>
<evidence type="ECO:0000256" key="9">
    <source>
        <dbReference type="ARBA" id="ARBA00022692"/>
    </source>
</evidence>
<feature type="transmembrane region" description="Helical" evidence="18">
    <location>
        <begin position="120"/>
        <end position="140"/>
    </location>
</feature>
<feature type="transmembrane region" description="Helical" evidence="18">
    <location>
        <begin position="343"/>
        <end position="366"/>
    </location>
</feature>
<dbReference type="InterPro" id="IPR008250">
    <property type="entry name" value="ATPase_P-typ_transduc_dom_A_sf"/>
</dbReference>
<dbReference type="GO" id="GO:0016887">
    <property type="term" value="F:ATP hydrolysis activity"/>
    <property type="evidence" value="ECO:0007669"/>
    <property type="project" value="InterPro"/>
</dbReference>
<evidence type="ECO:0000256" key="3">
    <source>
        <dbReference type="ARBA" id="ARBA00008746"/>
    </source>
</evidence>
<dbReference type="SMART" id="SM00831">
    <property type="entry name" value="Cation_ATPase_N"/>
    <property type="match status" value="1"/>
</dbReference>
<evidence type="ECO:0000259" key="19">
    <source>
        <dbReference type="SMART" id="SM00831"/>
    </source>
</evidence>
<feature type="transmembrane region" description="Helical" evidence="18">
    <location>
        <begin position="312"/>
        <end position="331"/>
    </location>
</feature>
<dbReference type="GO" id="GO:0015444">
    <property type="term" value="F:P-type magnesium transporter activity"/>
    <property type="evidence" value="ECO:0007669"/>
    <property type="project" value="UniProtKB-EC"/>
</dbReference>
<evidence type="ECO:0000256" key="5">
    <source>
        <dbReference type="ARBA" id="ARBA00013555"/>
    </source>
</evidence>
<dbReference type="Gene3D" id="3.40.50.1000">
    <property type="entry name" value="HAD superfamily/HAD-like"/>
    <property type="match status" value="1"/>
</dbReference>
<dbReference type="SFLD" id="SFLDF00027">
    <property type="entry name" value="p-type_atpase"/>
    <property type="match status" value="1"/>
</dbReference>
<keyword evidence="21" id="KW-1185">Reference proteome</keyword>
<comment type="similarity">
    <text evidence="3">Belongs to the cation transport ATPase (P-type) (TC 3.A.3) family. Type IIIB subfamily.</text>
</comment>
<keyword evidence="10" id="KW-0547">Nucleotide-binding</keyword>
<keyword evidence="7" id="KW-0997">Cell inner membrane</keyword>
<evidence type="ECO:0000256" key="10">
    <source>
        <dbReference type="ARBA" id="ARBA00022741"/>
    </source>
</evidence>
<keyword evidence="6" id="KW-1003">Cell membrane</keyword>
<evidence type="ECO:0000256" key="1">
    <source>
        <dbReference type="ARBA" id="ARBA00003954"/>
    </source>
</evidence>
<dbReference type="Gene3D" id="2.70.150.10">
    <property type="entry name" value="Calcium-transporting ATPase, cytoplasmic transduction domain A"/>
    <property type="match status" value="1"/>
</dbReference>
<dbReference type="InterPro" id="IPR018303">
    <property type="entry name" value="ATPase_P-typ_P_site"/>
</dbReference>
<dbReference type="GO" id="GO:0005886">
    <property type="term" value="C:plasma membrane"/>
    <property type="evidence" value="ECO:0007669"/>
    <property type="project" value="UniProtKB-SubCell"/>
</dbReference>
<evidence type="ECO:0000256" key="17">
    <source>
        <dbReference type="ARBA" id="ARBA00047295"/>
    </source>
</evidence>
<dbReference type="InterPro" id="IPR001757">
    <property type="entry name" value="P_typ_ATPase"/>
</dbReference>
<dbReference type="Pfam" id="PF00689">
    <property type="entry name" value="Cation_ATPase_C"/>
    <property type="match status" value="1"/>
</dbReference>
<evidence type="ECO:0000256" key="13">
    <source>
        <dbReference type="ARBA" id="ARBA00022967"/>
    </source>
</evidence>
<evidence type="ECO:0000256" key="6">
    <source>
        <dbReference type="ARBA" id="ARBA00022475"/>
    </source>
</evidence>
<dbReference type="InterPro" id="IPR023214">
    <property type="entry name" value="HAD_sf"/>
</dbReference>
<evidence type="ECO:0000256" key="14">
    <source>
        <dbReference type="ARBA" id="ARBA00022989"/>
    </source>
</evidence>
<evidence type="ECO:0000313" key="21">
    <source>
        <dbReference type="Proteomes" id="UP001344447"/>
    </source>
</evidence>
<evidence type="ECO:0000256" key="4">
    <source>
        <dbReference type="ARBA" id="ARBA00012786"/>
    </source>
</evidence>
<dbReference type="SUPFAM" id="SSF56784">
    <property type="entry name" value="HAD-like"/>
    <property type="match status" value="1"/>
</dbReference>
<dbReference type="InterPro" id="IPR044492">
    <property type="entry name" value="P_typ_ATPase_HD_dom"/>
</dbReference>
<keyword evidence="8" id="KW-0597">Phosphoprotein</keyword>
<keyword evidence="9 18" id="KW-0812">Transmembrane</keyword>
<feature type="transmembrane region" description="Helical" evidence="18">
    <location>
        <begin position="896"/>
        <end position="914"/>
    </location>
</feature>
<evidence type="ECO:0000256" key="12">
    <source>
        <dbReference type="ARBA" id="ARBA00022842"/>
    </source>
</evidence>
<dbReference type="SUPFAM" id="SSF81660">
    <property type="entry name" value="Metal cation-transporting ATPase, ATP-binding domain N"/>
    <property type="match status" value="1"/>
</dbReference>